<protein>
    <submittedName>
        <fullName evidence="2">Uncharacterized protein</fullName>
    </submittedName>
</protein>
<name>A0AA88LM88_CHASR</name>
<gene>
    <name evidence="2" type="ORF">Q5P01_000799</name>
</gene>
<evidence type="ECO:0000313" key="2">
    <source>
        <dbReference type="EMBL" id="KAK2813515.1"/>
    </source>
</evidence>
<comment type="caution">
    <text evidence="2">The sequence shown here is derived from an EMBL/GenBank/DDBJ whole genome shotgun (WGS) entry which is preliminary data.</text>
</comment>
<feature type="region of interest" description="Disordered" evidence="1">
    <location>
        <begin position="143"/>
        <end position="361"/>
    </location>
</feature>
<reference evidence="2" key="1">
    <citation type="submission" date="2023-07" db="EMBL/GenBank/DDBJ databases">
        <title>Chromosome-level Genome Assembly of Striped Snakehead (Channa striata).</title>
        <authorList>
            <person name="Liu H."/>
        </authorList>
    </citation>
    <scope>NUCLEOTIDE SEQUENCE</scope>
    <source>
        <strain evidence="2">Gz</strain>
        <tissue evidence="2">Muscle</tissue>
    </source>
</reference>
<feature type="region of interest" description="Disordered" evidence="1">
    <location>
        <begin position="58"/>
        <end position="106"/>
    </location>
</feature>
<feature type="compositionally biased region" description="Polar residues" evidence="1">
    <location>
        <begin position="286"/>
        <end position="299"/>
    </location>
</feature>
<feature type="compositionally biased region" description="Polar residues" evidence="1">
    <location>
        <begin position="189"/>
        <end position="209"/>
    </location>
</feature>
<proteinExistence type="predicted"/>
<feature type="compositionally biased region" description="Polar residues" evidence="1">
    <location>
        <begin position="327"/>
        <end position="353"/>
    </location>
</feature>
<organism evidence="2 3">
    <name type="scientific">Channa striata</name>
    <name type="common">Snakehead murrel</name>
    <name type="synonym">Ophicephalus striatus</name>
    <dbReference type="NCBI Taxonomy" id="64152"/>
    <lineage>
        <taxon>Eukaryota</taxon>
        <taxon>Metazoa</taxon>
        <taxon>Chordata</taxon>
        <taxon>Craniata</taxon>
        <taxon>Vertebrata</taxon>
        <taxon>Euteleostomi</taxon>
        <taxon>Actinopterygii</taxon>
        <taxon>Neopterygii</taxon>
        <taxon>Teleostei</taxon>
        <taxon>Neoteleostei</taxon>
        <taxon>Acanthomorphata</taxon>
        <taxon>Anabantaria</taxon>
        <taxon>Anabantiformes</taxon>
        <taxon>Channoidei</taxon>
        <taxon>Channidae</taxon>
        <taxon>Channa</taxon>
    </lineage>
</organism>
<evidence type="ECO:0000313" key="3">
    <source>
        <dbReference type="Proteomes" id="UP001187415"/>
    </source>
</evidence>
<feature type="compositionally biased region" description="Low complexity" evidence="1">
    <location>
        <begin position="151"/>
        <end position="162"/>
    </location>
</feature>
<feature type="compositionally biased region" description="Low complexity" evidence="1">
    <location>
        <begin position="173"/>
        <end position="187"/>
    </location>
</feature>
<feature type="compositionally biased region" description="Low complexity" evidence="1">
    <location>
        <begin position="87"/>
        <end position="105"/>
    </location>
</feature>
<sequence length="361" mass="38049">MSETMEASSLHGVHSAGIGGGAFPDVPVEHLRLETVRAGLRAAEGNVTTIPRDCWISSRAPRRPSPALSGRLLSGNLIADGSTGRIAPPSSARRAPPARSPPARRNTPIAVQVQKCTVRGHEPAHAQQDDLGLFEVPPLQRAHQGFRPRDCTPAPTTATRRPGSGVQQGIEHAATSSRRSSALVRLSQPHPTASQPWRATARKVSSTALPRTRRPVGASSADLISRRVARDAPVASPPRRLPGPHGTCKSITSQRHAQGSRGDRSSTGEQRGHAETLGRHGAGPSDATSGSPETSSAQSPPRRKTDGTPRGAQGRTGPRREAKRSMSRSQSQSGETRLQRQPTPTTYGGSTCFSLAGTGRA</sequence>
<evidence type="ECO:0000256" key="1">
    <source>
        <dbReference type="SAM" id="MobiDB-lite"/>
    </source>
</evidence>
<feature type="compositionally biased region" description="Basic and acidic residues" evidence="1">
    <location>
        <begin position="261"/>
        <end position="278"/>
    </location>
</feature>
<accession>A0AA88LM88</accession>
<dbReference type="Proteomes" id="UP001187415">
    <property type="component" value="Unassembled WGS sequence"/>
</dbReference>
<dbReference type="AlphaFoldDB" id="A0AA88LM88"/>
<keyword evidence="3" id="KW-1185">Reference proteome</keyword>
<dbReference type="EMBL" id="JAUPFM010000089">
    <property type="protein sequence ID" value="KAK2813515.1"/>
    <property type="molecule type" value="Genomic_DNA"/>
</dbReference>